<sequence>MSNQIEKQFPQQQSPDNSGIIPSSKFVLEKLGIDSAEIKFIKPRWKRSCYRAIFNWLTKYQLFDNISNLEKVRGLTEAFYHLCEINSLQQASEILFAVLNTPTKEQLHNQL</sequence>
<accession>A0AAE3KQN2</accession>
<comment type="caution">
    <text evidence="2">The sequence shown here is derived from an EMBL/GenBank/DDBJ whole genome shotgun (WGS) entry which is preliminary data.</text>
</comment>
<proteinExistence type="predicted"/>
<feature type="region of interest" description="Disordered" evidence="1">
    <location>
        <begin position="1"/>
        <end position="20"/>
    </location>
</feature>
<name>A0AAE3KQN2_9CYAN</name>
<evidence type="ECO:0000313" key="2">
    <source>
        <dbReference type="EMBL" id="MCP2732660.1"/>
    </source>
</evidence>
<organism evidence="2 3">
    <name type="scientific">Limnofasciculus baicalensis BBK-W-15</name>
    <dbReference type="NCBI Taxonomy" id="2699891"/>
    <lineage>
        <taxon>Bacteria</taxon>
        <taxon>Bacillati</taxon>
        <taxon>Cyanobacteriota</taxon>
        <taxon>Cyanophyceae</taxon>
        <taxon>Coleofasciculales</taxon>
        <taxon>Coleofasciculaceae</taxon>
        <taxon>Limnofasciculus</taxon>
        <taxon>Limnofasciculus baicalensis</taxon>
    </lineage>
</organism>
<keyword evidence="3" id="KW-1185">Reference proteome</keyword>
<feature type="non-terminal residue" evidence="2">
    <location>
        <position position="111"/>
    </location>
</feature>
<evidence type="ECO:0000256" key="1">
    <source>
        <dbReference type="SAM" id="MobiDB-lite"/>
    </source>
</evidence>
<reference evidence="2" key="1">
    <citation type="submission" date="2022-06" db="EMBL/GenBank/DDBJ databases">
        <title>New cyanobacteria of genus Symplocastrum in benthos of Lake Baikal.</title>
        <authorList>
            <person name="Sorokovikova E."/>
            <person name="Tikhonova I."/>
            <person name="Krasnopeev A."/>
            <person name="Evseev P."/>
            <person name="Gladkikh A."/>
            <person name="Belykh O."/>
        </authorList>
    </citation>
    <scope>NUCLEOTIDE SEQUENCE</scope>
    <source>
        <strain evidence="2">BBK-W-15</strain>
    </source>
</reference>
<evidence type="ECO:0000313" key="3">
    <source>
        <dbReference type="Proteomes" id="UP001204953"/>
    </source>
</evidence>
<protein>
    <submittedName>
        <fullName evidence="2">Uncharacterized protein</fullName>
    </submittedName>
</protein>
<gene>
    <name evidence="2" type="ORF">NJ959_29960</name>
</gene>
<dbReference type="EMBL" id="JAMZMM010000720">
    <property type="protein sequence ID" value="MCP2732660.1"/>
    <property type="molecule type" value="Genomic_DNA"/>
</dbReference>
<dbReference type="AlphaFoldDB" id="A0AAE3KQN2"/>
<dbReference type="Proteomes" id="UP001204953">
    <property type="component" value="Unassembled WGS sequence"/>
</dbReference>